<comment type="caution">
    <text evidence="4">The sequence shown here is derived from an EMBL/GenBank/DDBJ whole genome shotgun (WGS) entry which is preliminary data.</text>
</comment>
<evidence type="ECO:0000259" key="3">
    <source>
        <dbReference type="Pfam" id="PF09851"/>
    </source>
</evidence>
<keyword evidence="2" id="KW-1133">Transmembrane helix</keyword>
<name>A0A0F9V5P1_9ZZZZ</name>
<evidence type="ECO:0000256" key="2">
    <source>
        <dbReference type="SAM" id="Phobius"/>
    </source>
</evidence>
<keyword evidence="2" id="KW-0812">Transmembrane</keyword>
<feature type="domain" description="SHOCT" evidence="3">
    <location>
        <begin position="81"/>
        <end position="108"/>
    </location>
</feature>
<keyword evidence="2" id="KW-0472">Membrane</keyword>
<proteinExistence type="predicted"/>
<accession>A0A0F9V5P1</accession>
<protein>
    <recommendedName>
        <fullName evidence="3">SHOCT domain-containing protein</fullName>
    </recommendedName>
</protein>
<feature type="region of interest" description="Disordered" evidence="1">
    <location>
        <begin position="28"/>
        <end position="50"/>
    </location>
</feature>
<dbReference type="AlphaFoldDB" id="A0A0F9V5P1"/>
<evidence type="ECO:0000256" key="1">
    <source>
        <dbReference type="SAM" id="MobiDB-lite"/>
    </source>
</evidence>
<evidence type="ECO:0000313" key="4">
    <source>
        <dbReference type="EMBL" id="KKN95017.1"/>
    </source>
</evidence>
<dbReference type="Pfam" id="PF09851">
    <property type="entry name" value="SHOCT"/>
    <property type="match status" value="1"/>
</dbReference>
<organism evidence="4">
    <name type="scientific">marine sediment metagenome</name>
    <dbReference type="NCBI Taxonomy" id="412755"/>
    <lineage>
        <taxon>unclassified sequences</taxon>
        <taxon>metagenomes</taxon>
        <taxon>ecological metagenomes</taxon>
    </lineage>
</organism>
<sequence length="110" mass="11992">MGFEGFSISELIIVIGVFALIIWRLVRASKKSSSSVTSGSSGSSGENTAYLAGRQLRRTIDNAYTNSRKKSDLEARGFKYDALAKLKALHENGVISDSEFEAEKSEILGR</sequence>
<gene>
    <name evidence="4" type="ORF">LCGC14_0183440</name>
</gene>
<reference evidence="4" key="1">
    <citation type="journal article" date="2015" name="Nature">
        <title>Complex archaea that bridge the gap between prokaryotes and eukaryotes.</title>
        <authorList>
            <person name="Spang A."/>
            <person name="Saw J.H."/>
            <person name="Jorgensen S.L."/>
            <person name="Zaremba-Niedzwiedzka K."/>
            <person name="Martijn J."/>
            <person name="Lind A.E."/>
            <person name="van Eijk R."/>
            <person name="Schleper C."/>
            <person name="Guy L."/>
            <person name="Ettema T.J."/>
        </authorList>
    </citation>
    <scope>NUCLEOTIDE SEQUENCE</scope>
</reference>
<feature type="transmembrane region" description="Helical" evidence="2">
    <location>
        <begin position="6"/>
        <end position="26"/>
    </location>
</feature>
<dbReference type="EMBL" id="LAZR01000074">
    <property type="protein sequence ID" value="KKN95017.1"/>
    <property type="molecule type" value="Genomic_DNA"/>
</dbReference>
<dbReference type="InterPro" id="IPR018649">
    <property type="entry name" value="SHOCT"/>
</dbReference>
<feature type="compositionally biased region" description="Low complexity" evidence="1">
    <location>
        <begin position="31"/>
        <end position="45"/>
    </location>
</feature>